<evidence type="ECO:0000313" key="1">
    <source>
        <dbReference type="EMBL" id="ENV42132.1"/>
    </source>
</evidence>
<proteinExistence type="predicted"/>
<name>A0AAV3ISM9_ACINO</name>
<evidence type="ECO:0000313" key="2">
    <source>
        <dbReference type="Proteomes" id="UP000013028"/>
    </source>
</evidence>
<protein>
    <submittedName>
        <fullName evidence="1">Uncharacterized protein</fullName>
    </submittedName>
</protein>
<accession>A0AAV3ISM9</accession>
<gene>
    <name evidence="1" type="ORF">F958_00750</name>
</gene>
<sequence length="258" mass="30313">MEMEKAKKRGRPAQLLQRAELHAFVDFLLENNRRTELQNQVIDALEAEDFNFEMLSEAQKILVKETLKPYREHLKLQLLFDELSKNPRRTEYEAKFIELFHAYQDNQLGIAELNILKTMCTRYLNFKAQKLQYADLELYLSQIQKKDAGKKRKAENNRKYQLGGAVIAAYKELGLNIDTLTPDQVRKAIVGNKRIINKIEKSIIFEQIDMDLDTLYFRWPIFLKVIDKLAMIEYEGEVVPEYIKEIYLALSECKAGKK</sequence>
<comment type="caution">
    <text evidence="1">The sequence shown here is derived from an EMBL/GenBank/DDBJ whole genome shotgun (WGS) entry which is preliminary data.</text>
</comment>
<dbReference type="EMBL" id="APPP01000007">
    <property type="protein sequence ID" value="ENV42132.1"/>
    <property type="molecule type" value="Genomic_DNA"/>
</dbReference>
<organism evidence="1 2">
    <name type="scientific">Acinetobacter nosocomialis NIPH 386</name>
    <dbReference type="NCBI Taxonomy" id="1217985"/>
    <lineage>
        <taxon>Bacteria</taxon>
        <taxon>Pseudomonadati</taxon>
        <taxon>Pseudomonadota</taxon>
        <taxon>Gammaproteobacteria</taxon>
        <taxon>Moraxellales</taxon>
        <taxon>Moraxellaceae</taxon>
        <taxon>Acinetobacter</taxon>
        <taxon>Acinetobacter calcoaceticus/baumannii complex</taxon>
    </lineage>
</organism>
<dbReference type="Proteomes" id="UP000013028">
    <property type="component" value="Unassembled WGS sequence"/>
</dbReference>
<reference evidence="1 2" key="1">
    <citation type="submission" date="2013-02" db="EMBL/GenBank/DDBJ databases">
        <title>The Genome Sequence of Acinetobacter nosocomialis NIPH 386.</title>
        <authorList>
            <consortium name="The Broad Institute Genome Sequencing Platform"/>
            <consortium name="The Broad Institute Genome Sequencing Center for Infectious Disease"/>
            <person name="Cerqueira G."/>
            <person name="Feldgarden M."/>
            <person name="Courvalin P."/>
            <person name="Perichon B."/>
            <person name="Grillot-Courvalin C."/>
            <person name="Clermont D."/>
            <person name="Rocha E."/>
            <person name="Yoon E.-J."/>
            <person name="Nemec A."/>
            <person name="Walker B."/>
            <person name="Young S.K."/>
            <person name="Zeng Q."/>
            <person name="Gargeya S."/>
            <person name="Fitzgerald M."/>
            <person name="Haas B."/>
            <person name="Abouelleil A."/>
            <person name="Alvarado L."/>
            <person name="Arachchi H.M."/>
            <person name="Berlin A.M."/>
            <person name="Chapman S.B."/>
            <person name="Dewar J."/>
            <person name="Goldberg J."/>
            <person name="Griggs A."/>
            <person name="Gujja S."/>
            <person name="Hansen M."/>
            <person name="Howarth C."/>
            <person name="Imamovic A."/>
            <person name="Larimer J."/>
            <person name="McCowan C."/>
            <person name="Murphy C."/>
            <person name="Neiman D."/>
            <person name="Pearson M."/>
            <person name="Priest M."/>
            <person name="Roberts A."/>
            <person name="Saif S."/>
            <person name="Shea T."/>
            <person name="Sisk P."/>
            <person name="Sykes S."/>
            <person name="Wortman J."/>
            <person name="Nusbaum C."/>
            <person name="Birren B."/>
        </authorList>
    </citation>
    <scope>NUCLEOTIDE SEQUENCE [LARGE SCALE GENOMIC DNA]</scope>
    <source>
        <strain evidence="1 2">NIPH 386</strain>
    </source>
</reference>
<dbReference type="AlphaFoldDB" id="A0AAV3ISM9"/>
<dbReference type="RefSeq" id="WP_004884503.1">
    <property type="nucleotide sequence ID" value="NZ_KB849568.1"/>
</dbReference>